<dbReference type="AlphaFoldDB" id="A0A1Y2E0R7"/>
<sequence>SESGLHICLASGCDSKPFKRKADLQRHYRHRHCQDSHKKAYYCDYPKCQRRSEPFHRLDHCRDHYREFHSEDLVRKNGKEGSDWFANRYFSRRWWRCTKCLQRNMTSDGWTCGTPGCQSHCDTRRRELRGYK</sequence>
<organism evidence="1 2">
    <name type="scientific">Pseudomassariella vexata</name>
    <dbReference type="NCBI Taxonomy" id="1141098"/>
    <lineage>
        <taxon>Eukaryota</taxon>
        <taxon>Fungi</taxon>
        <taxon>Dikarya</taxon>
        <taxon>Ascomycota</taxon>
        <taxon>Pezizomycotina</taxon>
        <taxon>Sordariomycetes</taxon>
        <taxon>Xylariomycetidae</taxon>
        <taxon>Amphisphaeriales</taxon>
        <taxon>Pseudomassariaceae</taxon>
        <taxon>Pseudomassariella</taxon>
    </lineage>
</organism>
<evidence type="ECO:0000313" key="1">
    <source>
        <dbReference type="EMBL" id="ORY64936.1"/>
    </source>
</evidence>
<accession>A0A1Y2E0R7</accession>
<dbReference type="GeneID" id="63772124"/>
<comment type="caution">
    <text evidence="1">The sequence shown here is derived from an EMBL/GenBank/DDBJ whole genome shotgun (WGS) entry which is preliminary data.</text>
</comment>
<proteinExistence type="predicted"/>
<name>A0A1Y2E0R7_9PEZI</name>
<evidence type="ECO:0000313" key="2">
    <source>
        <dbReference type="Proteomes" id="UP000193689"/>
    </source>
</evidence>
<dbReference type="EMBL" id="MCFJ01000006">
    <property type="protein sequence ID" value="ORY64936.1"/>
    <property type="molecule type" value="Genomic_DNA"/>
</dbReference>
<keyword evidence="2" id="KW-1185">Reference proteome</keyword>
<evidence type="ECO:0008006" key="3">
    <source>
        <dbReference type="Google" id="ProtNLM"/>
    </source>
</evidence>
<feature type="non-terminal residue" evidence="1">
    <location>
        <position position="1"/>
    </location>
</feature>
<dbReference type="Proteomes" id="UP000193689">
    <property type="component" value="Unassembled WGS sequence"/>
</dbReference>
<dbReference type="RefSeq" id="XP_040716088.1">
    <property type="nucleotide sequence ID" value="XM_040855912.1"/>
</dbReference>
<gene>
    <name evidence="1" type="ORF">BCR38DRAFT_341961</name>
</gene>
<dbReference type="OrthoDB" id="2687452at2759"/>
<reference evidence="1 2" key="1">
    <citation type="submission" date="2016-07" db="EMBL/GenBank/DDBJ databases">
        <title>Pervasive Adenine N6-methylation of Active Genes in Fungi.</title>
        <authorList>
            <consortium name="DOE Joint Genome Institute"/>
            <person name="Mondo S.J."/>
            <person name="Dannebaum R.O."/>
            <person name="Kuo R.C."/>
            <person name="Labutti K."/>
            <person name="Haridas S."/>
            <person name="Kuo A."/>
            <person name="Salamov A."/>
            <person name="Ahrendt S.R."/>
            <person name="Lipzen A."/>
            <person name="Sullivan W."/>
            <person name="Andreopoulos W.B."/>
            <person name="Clum A."/>
            <person name="Lindquist E."/>
            <person name="Daum C."/>
            <person name="Ramamoorthy G.K."/>
            <person name="Gryganskyi A."/>
            <person name="Culley D."/>
            <person name="Magnuson J.K."/>
            <person name="James T.Y."/>
            <person name="O'Malley M.A."/>
            <person name="Stajich J.E."/>
            <person name="Spatafora J.W."/>
            <person name="Visel A."/>
            <person name="Grigoriev I.V."/>
        </authorList>
    </citation>
    <scope>NUCLEOTIDE SEQUENCE [LARGE SCALE GENOMIC DNA]</scope>
    <source>
        <strain evidence="1 2">CBS 129021</strain>
    </source>
</reference>
<protein>
    <recommendedName>
        <fullName evidence="3">C2H2-type domain-containing protein</fullName>
    </recommendedName>
</protein>
<dbReference type="InParanoid" id="A0A1Y2E0R7"/>